<keyword evidence="1" id="KW-1133">Transmembrane helix</keyword>
<reference evidence="2 3" key="1">
    <citation type="submission" date="2024-06" db="EMBL/GenBank/DDBJ databases">
        <title>The Natural Products Discovery Center: Release of the First 8490 Sequenced Strains for Exploring Actinobacteria Biosynthetic Diversity.</title>
        <authorList>
            <person name="Kalkreuter E."/>
            <person name="Kautsar S.A."/>
            <person name="Yang D."/>
            <person name="Bader C.D."/>
            <person name="Teijaro C.N."/>
            <person name="Fluegel L."/>
            <person name="Davis C.M."/>
            <person name="Simpson J.R."/>
            <person name="Lauterbach L."/>
            <person name="Steele A.D."/>
            <person name="Gui C."/>
            <person name="Meng S."/>
            <person name="Li G."/>
            <person name="Viehrig K."/>
            <person name="Ye F."/>
            <person name="Su P."/>
            <person name="Kiefer A.F."/>
            <person name="Nichols A."/>
            <person name="Cepeda A.J."/>
            <person name="Yan W."/>
            <person name="Fan B."/>
            <person name="Jiang Y."/>
            <person name="Adhikari A."/>
            <person name="Zheng C.-J."/>
            <person name="Schuster L."/>
            <person name="Cowan T.M."/>
            <person name="Smanski M.J."/>
            <person name="Chevrette M.G."/>
            <person name="De Carvalho L.P.S."/>
            <person name="Shen B."/>
        </authorList>
    </citation>
    <scope>NUCLEOTIDE SEQUENCE [LARGE SCALE GENOMIC DNA]</scope>
    <source>
        <strain evidence="2 3">NPDC050100</strain>
    </source>
</reference>
<proteinExistence type="predicted"/>
<dbReference type="Proteomes" id="UP001551675">
    <property type="component" value="Unassembled WGS sequence"/>
</dbReference>
<keyword evidence="3" id="KW-1185">Reference proteome</keyword>
<feature type="transmembrane region" description="Helical" evidence="1">
    <location>
        <begin position="118"/>
        <end position="138"/>
    </location>
</feature>
<sequence>MLTVASNDLKDAPVAVIVAVAVLGVALLVWAVAAIRGMRRLRRRAYRTTGSVIRREGVGTLRVLFVGPDGREREVVVSAGTGWGVRGQAGQQVPLLVDPENPSEPLEMSPLGEGTFQVAVLLVLGAGAFLGGVGNLAARLLG</sequence>
<dbReference type="RefSeq" id="WP_358142336.1">
    <property type="nucleotide sequence ID" value="NZ_JBFALK010000042.1"/>
</dbReference>
<name>A0ABV3GTU6_MICGL</name>
<feature type="transmembrane region" description="Helical" evidence="1">
    <location>
        <begin position="12"/>
        <end position="35"/>
    </location>
</feature>
<keyword evidence="1" id="KW-0812">Transmembrane</keyword>
<keyword evidence="1" id="KW-0472">Membrane</keyword>
<accession>A0ABV3GTU6</accession>
<evidence type="ECO:0000313" key="2">
    <source>
        <dbReference type="EMBL" id="MEV0975053.1"/>
    </source>
</evidence>
<organism evidence="2 3">
    <name type="scientific">Microtetraspora glauca</name>
    <dbReference type="NCBI Taxonomy" id="1996"/>
    <lineage>
        <taxon>Bacteria</taxon>
        <taxon>Bacillati</taxon>
        <taxon>Actinomycetota</taxon>
        <taxon>Actinomycetes</taxon>
        <taxon>Streptosporangiales</taxon>
        <taxon>Streptosporangiaceae</taxon>
        <taxon>Microtetraspora</taxon>
    </lineage>
</organism>
<evidence type="ECO:0000313" key="3">
    <source>
        <dbReference type="Proteomes" id="UP001551675"/>
    </source>
</evidence>
<evidence type="ECO:0000256" key="1">
    <source>
        <dbReference type="SAM" id="Phobius"/>
    </source>
</evidence>
<comment type="caution">
    <text evidence="2">The sequence shown here is derived from an EMBL/GenBank/DDBJ whole genome shotgun (WGS) entry which is preliminary data.</text>
</comment>
<protein>
    <submittedName>
        <fullName evidence="2">DUF3592 domain-containing protein</fullName>
    </submittedName>
</protein>
<dbReference type="EMBL" id="JBFALK010000042">
    <property type="protein sequence ID" value="MEV0975053.1"/>
    <property type="molecule type" value="Genomic_DNA"/>
</dbReference>
<gene>
    <name evidence="2" type="ORF">AB0I59_41230</name>
</gene>